<protein>
    <submittedName>
        <fullName evidence="2">CLUMA_CG005167, isoform A</fullName>
    </submittedName>
</protein>
<organism evidence="2 3">
    <name type="scientific">Clunio marinus</name>
    <dbReference type="NCBI Taxonomy" id="568069"/>
    <lineage>
        <taxon>Eukaryota</taxon>
        <taxon>Metazoa</taxon>
        <taxon>Ecdysozoa</taxon>
        <taxon>Arthropoda</taxon>
        <taxon>Hexapoda</taxon>
        <taxon>Insecta</taxon>
        <taxon>Pterygota</taxon>
        <taxon>Neoptera</taxon>
        <taxon>Endopterygota</taxon>
        <taxon>Diptera</taxon>
        <taxon>Nematocera</taxon>
        <taxon>Chironomoidea</taxon>
        <taxon>Chironomidae</taxon>
        <taxon>Clunio</taxon>
    </lineage>
</organism>
<accession>A0A1J1HZE9</accession>
<gene>
    <name evidence="2" type="ORF">CLUMA_CG005167</name>
</gene>
<evidence type="ECO:0000313" key="2">
    <source>
        <dbReference type="EMBL" id="CRK91505.1"/>
    </source>
</evidence>
<dbReference type="EMBL" id="CVRI01000021">
    <property type="protein sequence ID" value="CRK91505.1"/>
    <property type="molecule type" value="Genomic_DNA"/>
</dbReference>
<evidence type="ECO:0000259" key="1">
    <source>
        <dbReference type="Pfam" id="PF12516"/>
    </source>
</evidence>
<dbReference type="Proteomes" id="UP000183832">
    <property type="component" value="Unassembled WGS sequence"/>
</dbReference>
<dbReference type="OrthoDB" id="2134133at2759"/>
<dbReference type="InterPro" id="IPR022194">
    <property type="entry name" value="DUF3719"/>
</dbReference>
<dbReference type="AlphaFoldDB" id="A0A1J1HZE9"/>
<evidence type="ECO:0000313" key="3">
    <source>
        <dbReference type="Proteomes" id="UP000183832"/>
    </source>
</evidence>
<feature type="domain" description="DUF3719" evidence="1">
    <location>
        <begin position="66"/>
        <end position="99"/>
    </location>
</feature>
<reference evidence="2 3" key="1">
    <citation type="submission" date="2015-04" db="EMBL/GenBank/DDBJ databases">
        <authorList>
            <person name="Syromyatnikov M.Y."/>
            <person name="Popov V.N."/>
        </authorList>
    </citation>
    <scope>NUCLEOTIDE SEQUENCE [LARGE SCALE GENOMIC DNA]</scope>
</reference>
<name>A0A1J1HZE9_9DIPT</name>
<proteinExistence type="predicted"/>
<keyword evidence="3" id="KW-1185">Reference proteome</keyword>
<dbReference type="Pfam" id="PF12516">
    <property type="entry name" value="DUF3719"/>
    <property type="match status" value="1"/>
</dbReference>
<sequence length="334" mass="39237">MSFCSFLKDDDEDFRDDFIIDDSFSSDYNEEFRTNSSSSSIKWSINARKQNEEDWLEIEKILYGEEKLPEDEKTREEFESWRKAFPHLRIVGKKIDLPAKNIRNPFDYVDEIIAIDPPVHKYHSEPFRMLDHELNEKLSIRKARQPSGMNQSRTEDLEKLLRITSSGLTRTQQQQYERPQYSKKVVDRTSTFFIKQNSLGKKLSKIQEHKQFEMSPSVVQYSKRELDNKLSYSASSSSRMVPKVNVKFLCKKPDVIDDVKSVKSASKLPLYADVTNYQPYKQPKHEMSSKSASIHHHKMNQNTIQLPPFNYDLDFPIIQGRGYNNQKSSKFTKH</sequence>